<gene>
    <name evidence="1" type="ORF">POVCU2_0000660</name>
</gene>
<organism evidence="1 2">
    <name type="scientific">Plasmodium ovale curtisi</name>
    <dbReference type="NCBI Taxonomy" id="864141"/>
    <lineage>
        <taxon>Eukaryota</taxon>
        <taxon>Sar</taxon>
        <taxon>Alveolata</taxon>
        <taxon>Apicomplexa</taxon>
        <taxon>Aconoidasida</taxon>
        <taxon>Haemosporida</taxon>
        <taxon>Plasmodiidae</taxon>
        <taxon>Plasmodium</taxon>
        <taxon>Plasmodium (Plasmodium)</taxon>
    </lineage>
</organism>
<evidence type="ECO:0000313" key="1">
    <source>
        <dbReference type="EMBL" id="SBS79880.1"/>
    </source>
</evidence>
<evidence type="ECO:0000313" key="2">
    <source>
        <dbReference type="Proteomes" id="UP000078560"/>
    </source>
</evidence>
<proteinExistence type="predicted"/>
<protein>
    <submittedName>
        <fullName evidence="1">Uncharacterized protein</fullName>
    </submittedName>
</protein>
<dbReference type="AlphaFoldDB" id="A0A1A8VKW9"/>
<dbReference type="Proteomes" id="UP000078560">
    <property type="component" value="Unassembled WGS sequence"/>
</dbReference>
<dbReference type="EMBL" id="FLQU01000008">
    <property type="protein sequence ID" value="SBS79880.1"/>
    <property type="molecule type" value="Genomic_DNA"/>
</dbReference>
<reference evidence="2" key="1">
    <citation type="submission" date="2016-05" db="EMBL/GenBank/DDBJ databases">
        <authorList>
            <person name="Naeem Raeece"/>
        </authorList>
    </citation>
    <scope>NUCLEOTIDE SEQUENCE [LARGE SCALE GENOMIC DNA]</scope>
</reference>
<sequence>MFFAPYKDHQRHRGTALCSDITVTLLRSKIIFNAICSYSSFTFTYQSADAHNDVLLKSFFQCSLPVDE</sequence>
<name>A0A1A8VKW9_PLAOA</name>
<accession>A0A1A8VKW9</accession>